<dbReference type="SUPFAM" id="SSF51905">
    <property type="entry name" value="FAD/NAD(P)-binding domain"/>
    <property type="match status" value="2"/>
</dbReference>
<dbReference type="Pfam" id="PF00743">
    <property type="entry name" value="FMO-like"/>
    <property type="match status" value="1"/>
</dbReference>
<reference evidence="6" key="1">
    <citation type="submission" date="2016-09" db="EMBL/GenBank/DDBJ databases">
        <authorList>
            <person name="Guldener U."/>
        </authorList>
    </citation>
    <scope>NUCLEOTIDE SEQUENCE [LARGE SCALE GENOMIC DNA]</scope>
    <source>
        <strain evidence="6">V64-1</strain>
    </source>
</reference>
<dbReference type="AlphaFoldDB" id="A0A2H3UBE0"/>
<evidence type="ECO:0000256" key="4">
    <source>
        <dbReference type="ARBA" id="ARBA00023002"/>
    </source>
</evidence>
<dbReference type="Proteomes" id="UP000219369">
    <property type="component" value="Unassembled WGS sequence"/>
</dbReference>
<keyword evidence="4" id="KW-0560">Oxidoreductase</keyword>
<protein>
    <submittedName>
        <fullName evidence="5">Related to putative monooxygenase</fullName>
    </submittedName>
</protein>
<keyword evidence="5" id="KW-0503">Monooxygenase</keyword>
<organism evidence="5 6">
    <name type="scientific">Fusarium oxysporum</name>
    <name type="common">Fusarium vascular wilt</name>
    <dbReference type="NCBI Taxonomy" id="5507"/>
    <lineage>
        <taxon>Eukaryota</taxon>
        <taxon>Fungi</taxon>
        <taxon>Dikarya</taxon>
        <taxon>Ascomycota</taxon>
        <taxon>Pezizomycotina</taxon>
        <taxon>Sordariomycetes</taxon>
        <taxon>Hypocreomycetidae</taxon>
        <taxon>Hypocreales</taxon>
        <taxon>Nectriaceae</taxon>
        <taxon>Fusarium</taxon>
        <taxon>Fusarium oxysporum species complex</taxon>
    </lineage>
</organism>
<dbReference type="PANTHER" id="PTHR42877">
    <property type="entry name" value="L-ORNITHINE N(5)-MONOOXYGENASE-RELATED"/>
    <property type="match status" value="1"/>
</dbReference>
<dbReference type="EMBL" id="FMJY01000010">
    <property type="protein sequence ID" value="SCO91239.1"/>
    <property type="molecule type" value="Genomic_DNA"/>
</dbReference>
<dbReference type="VEuPathDB" id="FungiDB:FOC4_g10004119"/>
<keyword evidence="3" id="KW-0274">FAD</keyword>
<sequence>MAPKQEPRLIVIGCGIAGIALAAGLRDKLGYENFVIYERESAIGGTWYLNTYPGVGCDVDSHLYSFSFNPNPDWSKRFAEQGEILEYLNNTVDKFGIRPHVRLAIEVVTAEWVEERCVWRVKLRSLSTGHEFYREAEMLVSCVGTISIPKDCTIPGHENFQGEIWHSARWNHAFDMKGKSVAVVGNGCSGAQLMPYVVQNAGHVVQFQRSAQWVNERPNRQFSALEKWSFRYLPLWHKLYRFYLWKSTDALHDLYLSDSPAAIRKRELQTVEAEKYMRKTAPEKFHDLLIPKFPLGCKRRIFDPDYLESLHNPNVELTDEPIVEFTETGLRTSKRHIDFDAVVLSTGFKIQEFLSPIEIRGRENKTINEHWKDTNGAQAYRATFVTGFPNFGIVFGPNAFPAHNSCIYSNETQAEFIIKTLISPVVKGHFEVIDVKEAAENRDANFVQDKLKNMVWSSGCANWNLNASGRNTTNYHDPTWKFWWELYWPVWKDFNISGGSGSLPVHPFSKLAFWGVSAGVAISAVAAGVRTNYLGW</sequence>
<comment type="similarity">
    <text evidence="1">Belongs to the FAD-binding monooxygenase family.</text>
</comment>
<dbReference type="InterPro" id="IPR036188">
    <property type="entry name" value="FAD/NAD-bd_sf"/>
</dbReference>
<dbReference type="GO" id="GO:0004499">
    <property type="term" value="F:N,N-dimethylaniline monooxygenase activity"/>
    <property type="evidence" value="ECO:0007669"/>
    <property type="project" value="InterPro"/>
</dbReference>
<dbReference type="VEuPathDB" id="FungiDB:FOZG_06241"/>
<dbReference type="GO" id="GO:0050660">
    <property type="term" value="F:flavin adenine dinucleotide binding"/>
    <property type="evidence" value="ECO:0007669"/>
    <property type="project" value="InterPro"/>
</dbReference>
<proteinExistence type="inferred from homology"/>
<evidence type="ECO:0000313" key="6">
    <source>
        <dbReference type="Proteomes" id="UP000219369"/>
    </source>
</evidence>
<dbReference type="InterPro" id="IPR020946">
    <property type="entry name" value="Flavin_mOase-like"/>
</dbReference>
<evidence type="ECO:0000256" key="3">
    <source>
        <dbReference type="ARBA" id="ARBA00022827"/>
    </source>
</evidence>
<gene>
    <name evidence="5" type="ORF">FRV6_15367</name>
</gene>
<dbReference type="VEuPathDB" id="FungiDB:HZS61_009057"/>
<dbReference type="Gene3D" id="3.50.50.60">
    <property type="entry name" value="FAD/NAD(P)-binding domain"/>
    <property type="match status" value="3"/>
</dbReference>
<keyword evidence="2" id="KW-0285">Flavoprotein</keyword>
<dbReference type="GO" id="GO:0050661">
    <property type="term" value="F:NADP binding"/>
    <property type="evidence" value="ECO:0007669"/>
    <property type="project" value="InterPro"/>
</dbReference>
<evidence type="ECO:0000256" key="1">
    <source>
        <dbReference type="ARBA" id="ARBA00010139"/>
    </source>
</evidence>
<accession>A0A2H3UBE0</accession>
<name>A0A2H3UBE0_FUSOX</name>
<dbReference type="VEuPathDB" id="FungiDB:FOC1_g10002824"/>
<dbReference type="OrthoDB" id="74360at2759"/>
<dbReference type="VEuPathDB" id="FungiDB:FOIG_15466"/>
<dbReference type="PANTHER" id="PTHR42877:SF5">
    <property type="entry name" value="L-ORNITHINE N(5)-MONOOXYGENASE-RELATED"/>
    <property type="match status" value="1"/>
</dbReference>
<evidence type="ECO:0000313" key="5">
    <source>
        <dbReference type="EMBL" id="SCO91239.1"/>
    </source>
</evidence>
<dbReference type="VEuPathDB" id="FungiDB:FOXG_15199"/>
<dbReference type="VEuPathDB" id="FungiDB:FOMG_16548"/>
<evidence type="ECO:0000256" key="2">
    <source>
        <dbReference type="ARBA" id="ARBA00022630"/>
    </source>
</evidence>
<dbReference type="InterPro" id="IPR051209">
    <property type="entry name" value="FAD-bind_Monooxygenase_sf"/>
</dbReference>